<proteinExistence type="predicted"/>
<reference evidence="3" key="2">
    <citation type="submission" date="2020-09" db="EMBL/GenBank/DDBJ databases">
        <authorList>
            <person name="Sun Q."/>
            <person name="Zhou Y."/>
        </authorList>
    </citation>
    <scope>NUCLEOTIDE SEQUENCE</scope>
    <source>
        <strain evidence="3">CGMCC 4.3508</strain>
    </source>
</reference>
<name>A0A917VMC9_9NOCA</name>
<keyword evidence="1" id="KW-1133">Transmembrane helix</keyword>
<accession>A0A917VMC9</accession>
<feature type="transmembrane region" description="Helical" evidence="1">
    <location>
        <begin position="71"/>
        <end position="97"/>
    </location>
</feature>
<reference evidence="3" key="1">
    <citation type="journal article" date="2014" name="Int. J. Syst. Evol. Microbiol.">
        <title>Complete genome sequence of Corynebacterium casei LMG S-19264T (=DSM 44701T), isolated from a smear-ripened cheese.</title>
        <authorList>
            <consortium name="US DOE Joint Genome Institute (JGI-PGF)"/>
            <person name="Walter F."/>
            <person name="Albersmeier A."/>
            <person name="Kalinowski J."/>
            <person name="Ruckert C."/>
        </authorList>
    </citation>
    <scope>NUCLEOTIDE SEQUENCE</scope>
    <source>
        <strain evidence="3">CGMCC 4.3508</strain>
    </source>
</reference>
<dbReference type="AlphaFoldDB" id="A0A917VMC9"/>
<evidence type="ECO:0000259" key="2">
    <source>
        <dbReference type="PROSITE" id="PS50924"/>
    </source>
</evidence>
<feature type="domain" description="MHYT" evidence="2">
    <location>
        <begin position="38"/>
        <end position="226"/>
    </location>
</feature>
<dbReference type="PANTHER" id="PTHR35152:SF1">
    <property type="entry name" value="DOMAIN SIGNALLING PROTEIN, PUTATIVE (AFU_ORTHOLOGUE AFUA_5G11310)-RELATED"/>
    <property type="match status" value="1"/>
</dbReference>
<feature type="transmembrane region" description="Helical" evidence="1">
    <location>
        <begin position="242"/>
        <end position="265"/>
    </location>
</feature>
<dbReference type="GO" id="GO:0016020">
    <property type="term" value="C:membrane"/>
    <property type="evidence" value="ECO:0007669"/>
    <property type="project" value="UniProtKB-UniRule"/>
</dbReference>
<feature type="transmembrane region" description="Helical" evidence="1">
    <location>
        <begin position="109"/>
        <end position="129"/>
    </location>
</feature>
<organism evidence="3 4">
    <name type="scientific">Nocardia jinanensis</name>
    <dbReference type="NCBI Taxonomy" id="382504"/>
    <lineage>
        <taxon>Bacteria</taxon>
        <taxon>Bacillati</taxon>
        <taxon>Actinomycetota</taxon>
        <taxon>Actinomycetes</taxon>
        <taxon>Mycobacteriales</taxon>
        <taxon>Nocardiaceae</taxon>
        <taxon>Nocardia</taxon>
    </lineage>
</organism>
<dbReference type="InterPro" id="IPR005330">
    <property type="entry name" value="MHYT_dom"/>
</dbReference>
<gene>
    <name evidence="3" type="ORF">GCM10011588_13000</name>
</gene>
<feature type="transmembrane region" description="Helical" evidence="1">
    <location>
        <begin position="203"/>
        <end position="222"/>
    </location>
</feature>
<dbReference type="Pfam" id="PF03707">
    <property type="entry name" value="MHYT"/>
    <property type="match status" value="2"/>
</dbReference>
<dbReference type="Proteomes" id="UP000638263">
    <property type="component" value="Unassembled WGS sequence"/>
</dbReference>
<sequence length="286" mass="30197">MISTPQRGMRRTVKPYNETPDFPAERWMDMLHLEHFAFGWLTPALAYFLSATGCAIGLQCTRQARYGRRRAVWLILAAVTIGGTGIWVMHFVAMLGFSIDGAQIRFDVPLTLLSAALAIGVVGIGLYLVTTPGSGLPALLTGGAITGLGIGAMHFTGMYAMRTDVHIEYDAARVALSLVIATVAATATLWFSMRSWGLPSTLAAALIMAAAVATMHYTGMSAMHAHAVTDAAPPEGAEPLQVLGPLLGAISVVTVVLLIGVSMALTNPHGPTDPATTSTGERRPVR</sequence>
<dbReference type="RefSeq" id="WP_229718643.1">
    <property type="nucleotide sequence ID" value="NZ_BMMH01000002.1"/>
</dbReference>
<evidence type="ECO:0000256" key="1">
    <source>
        <dbReference type="PROSITE-ProRule" id="PRU00244"/>
    </source>
</evidence>
<evidence type="ECO:0000313" key="3">
    <source>
        <dbReference type="EMBL" id="GGK99772.1"/>
    </source>
</evidence>
<feature type="transmembrane region" description="Helical" evidence="1">
    <location>
        <begin position="136"/>
        <end position="159"/>
    </location>
</feature>
<protein>
    <submittedName>
        <fullName evidence="3">MHYT domain-containing signal sensor</fullName>
    </submittedName>
</protein>
<comment type="caution">
    <text evidence="3">The sequence shown here is derived from an EMBL/GenBank/DDBJ whole genome shotgun (WGS) entry which is preliminary data.</text>
</comment>
<feature type="transmembrane region" description="Helical" evidence="1">
    <location>
        <begin position="171"/>
        <end position="191"/>
    </location>
</feature>
<keyword evidence="1" id="KW-0472">Membrane</keyword>
<dbReference type="EMBL" id="BMMH01000002">
    <property type="protein sequence ID" value="GGK99772.1"/>
    <property type="molecule type" value="Genomic_DNA"/>
</dbReference>
<keyword evidence="1" id="KW-0812">Transmembrane</keyword>
<keyword evidence="4" id="KW-1185">Reference proteome</keyword>
<evidence type="ECO:0000313" key="4">
    <source>
        <dbReference type="Proteomes" id="UP000638263"/>
    </source>
</evidence>
<dbReference type="PROSITE" id="PS50924">
    <property type="entry name" value="MHYT"/>
    <property type="match status" value="1"/>
</dbReference>
<feature type="transmembrane region" description="Helical" evidence="1">
    <location>
        <begin position="37"/>
        <end position="59"/>
    </location>
</feature>
<dbReference type="PANTHER" id="PTHR35152">
    <property type="entry name" value="DOMAIN SIGNALLING PROTEIN, PUTATIVE (AFU_ORTHOLOGUE AFUA_5G11310)-RELATED"/>
    <property type="match status" value="1"/>
</dbReference>